<dbReference type="CDD" id="cd19757">
    <property type="entry name" value="Bbox1"/>
    <property type="match status" value="1"/>
</dbReference>
<dbReference type="SMART" id="SM00557">
    <property type="entry name" value="IG_FLMN"/>
    <property type="match status" value="1"/>
</dbReference>
<evidence type="ECO:0000256" key="1">
    <source>
        <dbReference type="ARBA" id="ARBA00000900"/>
    </source>
</evidence>
<dbReference type="Gene3D" id="3.30.160.60">
    <property type="entry name" value="Classic Zinc Finger"/>
    <property type="match status" value="1"/>
</dbReference>
<name>A0A6P4XV46_BRABE</name>
<keyword evidence="15" id="KW-1185">Reference proteome</keyword>
<dbReference type="EC" id="2.3.2.27" evidence="3"/>
<feature type="repeat" description="NHL" evidence="12">
    <location>
        <begin position="652"/>
        <end position="694"/>
    </location>
</feature>
<dbReference type="InterPro" id="IPR047153">
    <property type="entry name" value="TRIM45/56/19-like"/>
</dbReference>
<dbReference type="PROSITE" id="PS50194">
    <property type="entry name" value="FILAMIN_REPEAT"/>
    <property type="match status" value="1"/>
</dbReference>
<dbReference type="GeneID" id="109467043"/>
<keyword evidence="9" id="KW-0862">Zinc</keyword>
<feature type="domain" description="B box-type" evidence="14">
    <location>
        <begin position="153"/>
        <end position="197"/>
    </location>
</feature>
<dbReference type="InterPro" id="IPR017907">
    <property type="entry name" value="Znf_RING_CS"/>
</dbReference>
<dbReference type="SUPFAM" id="SSF57845">
    <property type="entry name" value="B-box zinc-binding domain"/>
    <property type="match status" value="1"/>
</dbReference>
<dbReference type="PROSITE" id="PS50089">
    <property type="entry name" value="ZF_RING_2"/>
    <property type="match status" value="1"/>
</dbReference>
<dbReference type="SMART" id="SM00502">
    <property type="entry name" value="BBC"/>
    <property type="match status" value="1"/>
</dbReference>
<dbReference type="FunFam" id="2.120.10.30:FF:000151">
    <property type="entry name" value="Uncharacterized protein"/>
    <property type="match status" value="1"/>
</dbReference>
<evidence type="ECO:0000259" key="14">
    <source>
        <dbReference type="PROSITE" id="PS50119"/>
    </source>
</evidence>
<dbReference type="Pfam" id="PF13445">
    <property type="entry name" value="zf-RING_UBOX"/>
    <property type="match status" value="1"/>
</dbReference>
<dbReference type="Gene3D" id="3.30.40.10">
    <property type="entry name" value="Zinc/RING finger domain, C3HC4 (zinc finger)"/>
    <property type="match status" value="1"/>
</dbReference>
<reference evidence="16" key="1">
    <citation type="submission" date="2025-08" db="UniProtKB">
        <authorList>
            <consortium name="RefSeq"/>
        </authorList>
    </citation>
    <scope>IDENTIFICATION</scope>
    <source>
        <tissue evidence="16">Gonad</tissue>
    </source>
</reference>
<dbReference type="GO" id="GO:0061630">
    <property type="term" value="F:ubiquitin protein ligase activity"/>
    <property type="evidence" value="ECO:0007669"/>
    <property type="project" value="UniProtKB-EC"/>
</dbReference>
<dbReference type="FunFam" id="3.30.160.60:FF:002996">
    <property type="entry name" value="Uncharacterized protein"/>
    <property type="match status" value="1"/>
</dbReference>
<evidence type="ECO:0000256" key="6">
    <source>
        <dbReference type="ARBA" id="ARBA00022737"/>
    </source>
</evidence>
<dbReference type="Gene3D" id="2.60.40.10">
    <property type="entry name" value="Immunoglobulins"/>
    <property type="match status" value="1"/>
</dbReference>
<sequence length="736" mass="80665">MASKMPRSAEFDEQFLTCAICMLHFRDPRILPCLHTFCKECLQHWATKQQPLECPTCRKPVSLPDQGVDGLKSNFYVSNLLDFAAVKKGAGPGVPCQVCEGKEGGARAWCVQCAVLLCESCTNTHRRFPAMKGHQIVTQENLEASEGVSSGFKRKAFCPKHEDQVLTFYCEPCQTLVCVACTVVDHPRGEKHNPVEIGGVAERKKRDLQELLEKVEPREKVVRAALSDVETEISELPTSADAAIKEATEYFDQLMALLQDRKEDVVKEIGSRRQEVGKCLEEQKEEIEFELAGLTSASEFCKQALEHGSDVHVIEVEGQARQRVEELLTTPADLAARPSHVVFSEGTAVAEFRDAVAKAGCVQASVGVDASKCSVEVKPAVVKCTNVSLLAIKDKNGQLCSVSKDDVTATLTDLSGQAVPTQLQEKGRGLWEISYTPEHTGNHRLDVRVKGQSVAGSPYDVRVQSSHTPVLTIGRKGSGEGELSAPVDVAVDKDGNIAVLEQWNQRVQISDGKTGQSLRCFSVVGDGGLWGIDVDSDGQFIVTSRNQLFSTDKQAIGVYSREGELTKTLIPDCLRNPRGVAVLKDGRMVVADHTQKSCLLLQPDGSLIREIGKGQLQDPWFIAVDESRDMFFVTDFWAHKVHVFDLEGNLNFSLGKVGKNEGELQHPSGITLDPAGNIIVVNWANSRLQVFRPDGTYLRTVAIVKGEGPWGITLTPDGHIAVACEWGHCVELYTYK</sequence>
<evidence type="ECO:0000256" key="2">
    <source>
        <dbReference type="ARBA" id="ARBA00008518"/>
    </source>
</evidence>
<dbReference type="SUPFAM" id="SSF81296">
    <property type="entry name" value="E set domains"/>
    <property type="match status" value="1"/>
</dbReference>
<evidence type="ECO:0000256" key="7">
    <source>
        <dbReference type="ARBA" id="ARBA00022771"/>
    </source>
</evidence>
<feature type="repeat" description="NHL" evidence="12">
    <location>
        <begin position="612"/>
        <end position="647"/>
    </location>
</feature>
<comment type="catalytic activity">
    <reaction evidence="1">
        <text>S-ubiquitinyl-[E2 ubiquitin-conjugating enzyme]-L-cysteine + [acceptor protein]-L-lysine = [E2 ubiquitin-conjugating enzyme]-L-cysteine + N(6)-ubiquitinyl-[acceptor protein]-L-lysine.</text>
        <dbReference type="EC" id="2.3.2.27"/>
    </reaction>
</comment>
<evidence type="ECO:0000256" key="4">
    <source>
        <dbReference type="ARBA" id="ARBA00022553"/>
    </source>
</evidence>
<dbReference type="SMART" id="SM00336">
    <property type="entry name" value="BBOX"/>
    <property type="match status" value="2"/>
</dbReference>
<dbReference type="PANTHER" id="PTHR25462">
    <property type="entry name" value="BONUS, ISOFORM C-RELATED"/>
    <property type="match status" value="1"/>
</dbReference>
<keyword evidence="5" id="KW-0479">Metal-binding</keyword>
<evidence type="ECO:0000256" key="3">
    <source>
        <dbReference type="ARBA" id="ARBA00012483"/>
    </source>
</evidence>
<dbReference type="InterPro" id="IPR014756">
    <property type="entry name" value="Ig_E-set"/>
</dbReference>
<dbReference type="Pfam" id="PF01436">
    <property type="entry name" value="NHL"/>
    <property type="match status" value="1"/>
</dbReference>
<keyword evidence="4" id="KW-0597">Phosphoprotein</keyword>
<dbReference type="Gene3D" id="4.10.830.40">
    <property type="match status" value="1"/>
</dbReference>
<evidence type="ECO:0000256" key="9">
    <source>
        <dbReference type="ARBA" id="ARBA00022833"/>
    </source>
</evidence>
<evidence type="ECO:0000256" key="10">
    <source>
        <dbReference type="PROSITE-ProRule" id="PRU00024"/>
    </source>
</evidence>
<evidence type="ECO:0000313" key="16">
    <source>
        <dbReference type="RefSeq" id="XP_019620500.1"/>
    </source>
</evidence>
<comment type="similarity">
    <text evidence="2">Belongs to the TRIM/RBCC family.</text>
</comment>
<feature type="domain" description="B box-type" evidence="14">
    <location>
        <begin position="91"/>
        <end position="139"/>
    </location>
</feature>
<dbReference type="RefSeq" id="XP_019620500.1">
    <property type="nucleotide sequence ID" value="XM_019764941.1"/>
</dbReference>
<dbReference type="InterPro" id="IPR001258">
    <property type="entry name" value="NHL_repeat"/>
</dbReference>
<dbReference type="InterPro" id="IPR001841">
    <property type="entry name" value="Znf_RING"/>
</dbReference>
<organism evidence="15 16">
    <name type="scientific">Branchiostoma belcheri</name>
    <name type="common">Amphioxus</name>
    <dbReference type="NCBI Taxonomy" id="7741"/>
    <lineage>
        <taxon>Eukaryota</taxon>
        <taxon>Metazoa</taxon>
        <taxon>Chordata</taxon>
        <taxon>Cephalochordata</taxon>
        <taxon>Leptocardii</taxon>
        <taxon>Amphioxiformes</taxon>
        <taxon>Branchiostomatidae</taxon>
        <taxon>Branchiostoma</taxon>
    </lineage>
</organism>
<dbReference type="FunFam" id="2.60.40.10:FF:002465">
    <property type="entry name" value="Uncharacterized protein"/>
    <property type="match status" value="1"/>
</dbReference>
<keyword evidence="6" id="KW-0677">Repeat</keyword>
<evidence type="ECO:0000259" key="13">
    <source>
        <dbReference type="PROSITE" id="PS50089"/>
    </source>
</evidence>
<dbReference type="AlphaFoldDB" id="A0A6P4XV46"/>
<dbReference type="PROSITE" id="PS00518">
    <property type="entry name" value="ZF_RING_1"/>
    <property type="match status" value="1"/>
</dbReference>
<dbReference type="InterPro" id="IPR000315">
    <property type="entry name" value="Znf_B-box"/>
</dbReference>
<accession>A0A6P4XV46</accession>
<dbReference type="SUPFAM" id="SSF101898">
    <property type="entry name" value="NHL repeat"/>
    <property type="match status" value="1"/>
</dbReference>
<dbReference type="InterPro" id="IPR011042">
    <property type="entry name" value="6-blade_b-propeller_TolB-like"/>
</dbReference>
<dbReference type="InterPro" id="IPR027370">
    <property type="entry name" value="Znf-RING_euk"/>
</dbReference>
<dbReference type="PROSITE" id="PS51125">
    <property type="entry name" value="NHL"/>
    <property type="match status" value="3"/>
</dbReference>
<evidence type="ECO:0000313" key="15">
    <source>
        <dbReference type="Proteomes" id="UP000515135"/>
    </source>
</evidence>
<feature type="domain" description="RING-type" evidence="13">
    <location>
        <begin position="18"/>
        <end position="58"/>
    </location>
</feature>
<dbReference type="Pfam" id="PF00643">
    <property type="entry name" value="zf-B_box"/>
    <property type="match status" value="1"/>
</dbReference>
<dbReference type="Pfam" id="PF22586">
    <property type="entry name" value="ANCHR-like_BBOX"/>
    <property type="match status" value="1"/>
</dbReference>
<dbReference type="SUPFAM" id="SSF57850">
    <property type="entry name" value="RING/U-box"/>
    <property type="match status" value="1"/>
</dbReference>
<dbReference type="CDD" id="cd05819">
    <property type="entry name" value="NHL"/>
    <property type="match status" value="1"/>
</dbReference>
<dbReference type="PROSITE" id="PS50119">
    <property type="entry name" value="ZF_BBOX"/>
    <property type="match status" value="2"/>
</dbReference>
<dbReference type="SMART" id="SM00184">
    <property type="entry name" value="RING"/>
    <property type="match status" value="1"/>
</dbReference>
<proteinExistence type="inferred from homology"/>
<keyword evidence="8" id="KW-0833">Ubl conjugation pathway</keyword>
<dbReference type="GO" id="GO:0008270">
    <property type="term" value="F:zinc ion binding"/>
    <property type="evidence" value="ECO:0007669"/>
    <property type="project" value="UniProtKB-KW"/>
</dbReference>
<dbReference type="Proteomes" id="UP000515135">
    <property type="component" value="Unplaced"/>
</dbReference>
<dbReference type="InterPro" id="IPR001298">
    <property type="entry name" value="Filamin/ABP280_rpt"/>
</dbReference>
<keyword evidence="7 10" id="KW-0863">Zinc-finger</keyword>
<dbReference type="InterPro" id="IPR003649">
    <property type="entry name" value="Bbox_C"/>
</dbReference>
<evidence type="ECO:0000256" key="8">
    <source>
        <dbReference type="ARBA" id="ARBA00022786"/>
    </source>
</evidence>
<evidence type="ECO:0000256" key="12">
    <source>
        <dbReference type="PROSITE-ProRule" id="PRU00504"/>
    </source>
</evidence>
<dbReference type="KEGG" id="bbel:109467043"/>
<dbReference type="InterPro" id="IPR013783">
    <property type="entry name" value="Ig-like_fold"/>
</dbReference>
<feature type="repeat" description="NHL" evidence="12">
    <location>
        <begin position="470"/>
        <end position="513"/>
    </location>
</feature>
<dbReference type="Pfam" id="PF00630">
    <property type="entry name" value="Filamin"/>
    <property type="match status" value="1"/>
</dbReference>
<feature type="repeat" description="Filamin" evidence="11">
    <location>
        <begin position="405"/>
        <end position="463"/>
    </location>
</feature>
<dbReference type="FunFam" id="3.30.40.10:FF:000362">
    <property type="entry name" value="E3 ubiquitin-protein ligase TRIM56"/>
    <property type="match status" value="1"/>
</dbReference>
<dbReference type="Gene3D" id="2.120.10.30">
    <property type="entry name" value="TolB, C-terminal domain"/>
    <property type="match status" value="2"/>
</dbReference>
<dbReference type="PANTHER" id="PTHR25462:SF229">
    <property type="entry name" value="TRANSCRIPTION INTERMEDIARY FACTOR 1-BETA"/>
    <property type="match status" value="1"/>
</dbReference>
<protein>
    <recommendedName>
        <fullName evidence="3">RING-type E3 ubiquitin transferase</fullName>
        <ecNumber evidence="3">2.3.2.27</ecNumber>
    </recommendedName>
</protein>
<dbReference type="InterPro" id="IPR013083">
    <property type="entry name" value="Znf_RING/FYVE/PHD"/>
</dbReference>
<evidence type="ECO:0000256" key="5">
    <source>
        <dbReference type="ARBA" id="ARBA00022723"/>
    </source>
</evidence>
<dbReference type="InterPro" id="IPR017868">
    <property type="entry name" value="Filamin/ABP280_repeat-like"/>
</dbReference>
<evidence type="ECO:0000256" key="11">
    <source>
        <dbReference type="PROSITE-ProRule" id="PRU00087"/>
    </source>
</evidence>
<gene>
    <name evidence="16" type="primary">LOC109467043</name>
</gene>
<dbReference type="OrthoDB" id="252722at2759"/>
<dbReference type="GO" id="GO:0006513">
    <property type="term" value="P:protein monoubiquitination"/>
    <property type="evidence" value="ECO:0007669"/>
    <property type="project" value="TreeGrafter"/>
</dbReference>